<keyword evidence="3 6" id="KW-0812">Transmembrane</keyword>
<feature type="transmembrane region" description="Helical" evidence="6">
    <location>
        <begin position="174"/>
        <end position="193"/>
    </location>
</feature>
<evidence type="ECO:0000259" key="7">
    <source>
        <dbReference type="Pfam" id="PF00892"/>
    </source>
</evidence>
<protein>
    <recommendedName>
        <fullName evidence="7">EamA domain-containing protein</fullName>
    </recommendedName>
</protein>
<feature type="domain" description="EamA" evidence="7">
    <location>
        <begin position="138"/>
        <end position="277"/>
    </location>
</feature>
<dbReference type="Proteomes" id="UP000244173">
    <property type="component" value="Chromosome"/>
</dbReference>
<evidence type="ECO:0000256" key="2">
    <source>
        <dbReference type="ARBA" id="ARBA00022475"/>
    </source>
</evidence>
<dbReference type="EMBL" id="CP028519">
    <property type="protein sequence ID" value="AVY95273.1"/>
    <property type="molecule type" value="Genomic_DNA"/>
</dbReference>
<dbReference type="OrthoDB" id="1412048at2"/>
<comment type="subcellular location">
    <subcellularLocation>
        <location evidence="1">Cell membrane</location>
        <topology evidence="1">Multi-pass membrane protein</topology>
    </subcellularLocation>
</comment>
<keyword evidence="2" id="KW-1003">Cell membrane</keyword>
<feature type="domain" description="EamA" evidence="7">
    <location>
        <begin position="4"/>
        <end position="127"/>
    </location>
</feature>
<feature type="transmembrane region" description="Helical" evidence="6">
    <location>
        <begin position="56"/>
        <end position="75"/>
    </location>
</feature>
<feature type="transmembrane region" description="Helical" evidence="6">
    <location>
        <begin position="205"/>
        <end position="223"/>
    </location>
</feature>
<feature type="transmembrane region" description="Helical" evidence="6">
    <location>
        <begin position="81"/>
        <end position="100"/>
    </location>
</feature>
<evidence type="ECO:0000313" key="9">
    <source>
        <dbReference type="Proteomes" id="UP000244173"/>
    </source>
</evidence>
<dbReference type="SUPFAM" id="SSF103481">
    <property type="entry name" value="Multidrug resistance efflux transporter EmrE"/>
    <property type="match status" value="2"/>
</dbReference>
<name>A0A2S0PD71_9NEIS</name>
<dbReference type="PANTHER" id="PTHR42920">
    <property type="entry name" value="OS03G0707200 PROTEIN-RELATED"/>
    <property type="match status" value="1"/>
</dbReference>
<proteinExistence type="predicted"/>
<dbReference type="STRING" id="1122240.GCA_000620105_02101"/>
<evidence type="ECO:0000313" key="8">
    <source>
        <dbReference type="EMBL" id="AVY95273.1"/>
    </source>
</evidence>
<evidence type="ECO:0000256" key="5">
    <source>
        <dbReference type="ARBA" id="ARBA00023136"/>
    </source>
</evidence>
<dbReference type="InterPro" id="IPR000620">
    <property type="entry name" value="EamA_dom"/>
</dbReference>
<gene>
    <name evidence="8" type="ORF">DAI18_15440</name>
</gene>
<evidence type="ECO:0000256" key="1">
    <source>
        <dbReference type="ARBA" id="ARBA00004651"/>
    </source>
</evidence>
<sequence length="290" mass="31655">MRYLVFVTLLWAVSFNLIGVFLAGRVDSDFAVLTRVLLAGLAFLPFLRWRGVPRPFIVGTVLAGAMQFGITYLLLYRAYGFLSVAEVLLFTIFTPVYITLINDALARRFSPWATASAIAAVLGSLIIRYDNLSGHFLTGFLLLQLANLTFAAGQVGYKHLVARYPSGQPQHRTFGFFFAGALLVALPSFLVFGNPARLPTDATQWGVLVFMGLGASALGFYLWNKGACLVDAGTLGIMNNMHIPAGLLINLLLWHSDANLPRLLAGAAVMLAALMLNLRFGDRDRIPVRA</sequence>
<keyword evidence="4 6" id="KW-1133">Transmembrane helix</keyword>
<feature type="transmembrane region" description="Helical" evidence="6">
    <location>
        <begin position="260"/>
        <end position="280"/>
    </location>
</feature>
<feature type="transmembrane region" description="Helical" evidence="6">
    <location>
        <begin position="33"/>
        <end position="49"/>
    </location>
</feature>
<evidence type="ECO:0000256" key="3">
    <source>
        <dbReference type="ARBA" id="ARBA00022692"/>
    </source>
</evidence>
<organism evidence="8 9">
    <name type="scientific">Microvirgula aerodenitrificans</name>
    <dbReference type="NCBI Taxonomy" id="57480"/>
    <lineage>
        <taxon>Bacteria</taxon>
        <taxon>Pseudomonadati</taxon>
        <taxon>Pseudomonadota</taxon>
        <taxon>Betaproteobacteria</taxon>
        <taxon>Neisseriales</taxon>
        <taxon>Aquaspirillaceae</taxon>
        <taxon>Microvirgula</taxon>
    </lineage>
</organism>
<keyword evidence="9" id="KW-1185">Reference proteome</keyword>
<dbReference type="InterPro" id="IPR037185">
    <property type="entry name" value="EmrE-like"/>
</dbReference>
<keyword evidence="5 6" id="KW-0472">Membrane</keyword>
<evidence type="ECO:0000256" key="4">
    <source>
        <dbReference type="ARBA" id="ARBA00022989"/>
    </source>
</evidence>
<accession>A0A2S0PD71</accession>
<dbReference type="InterPro" id="IPR051258">
    <property type="entry name" value="Diverse_Substrate_Transporter"/>
</dbReference>
<dbReference type="GO" id="GO:0005886">
    <property type="term" value="C:plasma membrane"/>
    <property type="evidence" value="ECO:0007669"/>
    <property type="project" value="UniProtKB-SubCell"/>
</dbReference>
<feature type="transmembrane region" description="Helical" evidence="6">
    <location>
        <begin position="235"/>
        <end position="254"/>
    </location>
</feature>
<reference evidence="8 9" key="1">
    <citation type="submission" date="2018-04" db="EMBL/GenBank/DDBJ databases">
        <title>Denitrifier Microvirgula.</title>
        <authorList>
            <person name="Anderson E."/>
            <person name="Jang J."/>
            <person name="Ishii S."/>
        </authorList>
    </citation>
    <scope>NUCLEOTIDE SEQUENCE [LARGE SCALE GENOMIC DNA]</scope>
    <source>
        <strain evidence="8 9">BE2.4</strain>
    </source>
</reference>
<dbReference type="KEGG" id="maer:DAI18_15440"/>
<evidence type="ECO:0000256" key="6">
    <source>
        <dbReference type="SAM" id="Phobius"/>
    </source>
</evidence>
<dbReference type="AlphaFoldDB" id="A0A2S0PD71"/>
<dbReference type="Pfam" id="PF00892">
    <property type="entry name" value="EamA"/>
    <property type="match status" value="2"/>
</dbReference>
<dbReference type="PANTHER" id="PTHR42920:SF24">
    <property type="entry name" value="AROMATIC AMINO ACID EXPORTER YDDG"/>
    <property type="match status" value="1"/>
</dbReference>
<dbReference type="RefSeq" id="WP_107889861.1">
    <property type="nucleotide sequence ID" value="NZ_CALFSO010000101.1"/>
</dbReference>
<feature type="transmembrane region" description="Helical" evidence="6">
    <location>
        <begin position="135"/>
        <end position="153"/>
    </location>
</feature>
<feature type="transmembrane region" description="Helical" evidence="6">
    <location>
        <begin position="112"/>
        <end position="129"/>
    </location>
</feature>